<evidence type="ECO:0000256" key="6">
    <source>
        <dbReference type="SAM" id="Phobius"/>
    </source>
</evidence>
<feature type="transmembrane region" description="Helical" evidence="6">
    <location>
        <begin position="41"/>
        <end position="59"/>
    </location>
</feature>
<dbReference type="Pfam" id="PF03706">
    <property type="entry name" value="LPG_synthase_TM"/>
    <property type="match status" value="1"/>
</dbReference>
<organism evidence="7 8">
    <name type="scientific">Tepidiforma thermophila (strain KCTC 52669 / CGMCC 1.13589 / G233)</name>
    <dbReference type="NCBI Taxonomy" id="2761530"/>
    <lineage>
        <taxon>Bacteria</taxon>
        <taxon>Bacillati</taxon>
        <taxon>Chloroflexota</taxon>
        <taxon>Tepidiformia</taxon>
        <taxon>Tepidiformales</taxon>
        <taxon>Tepidiformaceae</taxon>
        <taxon>Tepidiforma</taxon>
    </lineage>
</organism>
<feature type="transmembrane region" description="Helical" evidence="6">
    <location>
        <begin position="216"/>
        <end position="234"/>
    </location>
</feature>
<proteinExistence type="predicted"/>
<comment type="subcellular location">
    <subcellularLocation>
        <location evidence="1">Cell membrane</location>
        <topology evidence="1">Multi-pass membrane protein</topology>
    </subcellularLocation>
</comment>
<evidence type="ECO:0000256" key="2">
    <source>
        <dbReference type="ARBA" id="ARBA00022475"/>
    </source>
</evidence>
<keyword evidence="8" id="KW-1185">Reference proteome</keyword>
<feature type="transmembrane region" description="Helical" evidence="6">
    <location>
        <begin position="127"/>
        <end position="146"/>
    </location>
</feature>
<feature type="transmembrane region" description="Helical" evidence="6">
    <location>
        <begin position="152"/>
        <end position="170"/>
    </location>
</feature>
<dbReference type="PANTHER" id="PTHR39087">
    <property type="entry name" value="UPF0104 MEMBRANE PROTEIN MJ1595"/>
    <property type="match status" value="1"/>
</dbReference>
<comment type="caution">
    <text evidence="7">The sequence shown here is derived from an EMBL/GenBank/DDBJ whole genome shotgun (WGS) entry which is preliminary data.</text>
</comment>
<dbReference type="EMBL" id="PDJQ01000001">
    <property type="protein sequence ID" value="PFG74511.1"/>
    <property type="molecule type" value="Genomic_DNA"/>
</dbReference>
<name>A0A2A9HH95_TEPT2</name>
<keyword evidence="3 6" id="KW-0812">Transmembrane</keyword>
<evidence type="ECO:0000256" key="5">
    <source>
        <dbReference type="ARBA" id="ARBA00023136"/>
    </source>
</evidence>
<feature type="transmembrane region" description="Helical" evidence="6">
    <location>
        <begin position="240"/>
        <end position="259"/>
    </location>
</feature>
<dbReference type="PANTHER" id="PTHR39087:SF2">
    <property type="entry name" value="UPF0104 MEMBRANE PROTEIN MJ1595"/>
    <property type="match status" value="1"/>
</dbReference>
<keyword evidence="4 6" id="KW-1133">Transmembrane helix</keyword>
<dbReference type="GO" id="GO:0005886">
    <property type="term" value="C:plasma membrane"/>
    <property type="evidence" value="ECO:0007669"/>
    <property type="project" value="UniProtKB-SubCell"/>
</dbReference>
<dbReference type="Proteomes" id="UP000223071">
    <property type="component" value="Unassembled WGS sequence"/>
</dbReference>
<dbReference type="RefSeq" id="WP_165772609.1">
    <property type="nucleotide sequence ID" value="NZ_PDJQ01000001.1"/>
</dbReference>
<feature type="transmembrane region" description="Helical" evidence="6">
    <location>
        <begin position="266"/>
        <end position="283"/>
    </location>
</feature>
<accession>A0A2A9HH95</accession>
<evidence type="ECO:0000256" key="4">
    <source>
        <dbReference type="ARBA" id="ARBA00022989"/>
    </source>
</evidence>
<gene>
    <name evidence="7" type="ORF">A9A59_1744</name>
</gene>
<evidence type="ECO:0000313" key="7">
    <source>
        <dbReference type="EMBL" id="PFG74511.1"/>
    </source>
</evidence>
<evidence type="ECO:0008006" key="9">
    <source>
        <dbReference type="Google" id="ProtNLM"/>
    </source>
</evidence>
<keyword evidence="5 6" id="KW-0472">Membrane</keyword>
<evidence type="ECO:0000256" key="1">
    <source>
        <dbReference type="ARBA" id="ARBA00004651"/>
    </source>
</evidence>
<reference evidence="7 8" key="1">
    <citation type="submission" date="2017-09" db="EMBL/GenBank/DDBJ databases">
        <title>Sequencing the genomes of two abundant thermophiles in Great Basin hot springs: Thermocrinis jamiesonii and novel Chloroflexi Thermoflexus hugenholtzii.</title>
        <authorList>
            <person name="Hedlund B."/>
        </authorList>
    </citation>
    <scope>NUCLEOTIDE SEQUENCE [LARGE SCALE GENOMIC DNA]</scope>
    <source>
        <strain evidence="7 8">G233</strain>
    </source>
</reference>
<dbReference type="NCBIfam" id="TIGR00374">
    <property type="entry name" value="flippase-like domain"/>
    <property type="match status" value="1"/>
</dbReference>
<feature type="transmembrane region" description="Helical" evidence="6">
    <location>
        <begin position="289"/>
        <end position="314"/>
    </location>
</feature>
<feature type="transmembrane region" description="Helical" evidence="6">
    <location>
        <begin position="12"/>
        <end position="29"/>
    </location>
</feature>
<keyword evidence="2" id="KW-1003">Cell membrane</keyword>
<dbReference type="InterPro" id="IPR022791">
    <property type="entry name" value="L-PG_synthase/AglD"/>
</dbReference>
<protein>
    <recommendedName>
        <fullName evidence="9">Flippase-like domain-containing protein</fullName>
    </recommendedName>
</protein>
<evidence type="ECO:0000313" key="8">
    <source>
        <dbReference type="Proteomes" id="UP000223071"/>
    </source>
</evidence>
<evidence type="ECO:0000256" key="3">
    <source>
        <dbReference type="ARBA" id="ARBA00022692"/>
    </source>
</evidence>
<sequence>MVRSLASSAPGFAVTAISVVLLWQVIPWTPTVTSLRAADPVFVGLAVLCLVASLIAKTVRWRLLLPEASPVTTPRLYRILHISFLLNNVLPARLGDVARVAMTSRQPGIRLGHVLSSMLTERVTDTITLMLCFLAVAPFLPVPARYEGLKTAAWVVIAGLAVAIAVAGVFRTRLNAVAHSERLRRRLPANQRVRAEAASFVDGIARLFARDRVVPIWGWSWTAWVAAFAINYLLMKALNIDAPFAVAVLLTCTTNLAMLLPSSPGAIGVFHIAATASLLPFGVPEARALSFAILAHLVNVVPVSLIGAALLVIGHERLSPWALRREAELATQRANDG</sequence>
<dbReference type="AlphaFoldDB" id="A0A2A9HH95"/>